<dbReference type="PROSITE" id="PS00194">
    <property type="entry name" value="THIOREDOXIN_1"/>
    <property type="match status" value="1"/>
</dbReference>
<dbReference type="InterPro" id="IPR050553">
    <property type="entry name" value="Thioredoxin_ResA/DsbE_sf"/>
</dbReference>
<protein>
    <submittedName>
        <fullName evidence="5">Thioredoxin</fullName>
    </submittedName>
</protein>
<gene>
    <name evidence="5" type="ORF">BIZ92_30490</name>
</gene>
<proteinExistence type="predicted"/>
<accession>A0A1R1JPN2</accession>
<dbReference type="PANTHER" id="PTHR42852:SF13">
    <property type="entry name" value="PROTEIN DIPZ"/>
    <property type="match status" value="1"/>
</dbReference>
<dbReference type="Proteomes" id="UP000187251">
    <property type="component" value="Unassembled WGS sequence"/>
</dbReference>
<sequence>MNRRLLLSAAVAVAATVAGGYTLLGRNKPQPAALAAEDPVAALMQLQLPDLNGATQSLAAWKGQPIVVNFWATWCAPCVKEMPELDALQKKYPQIKFVGIGVDSAANMQKFVEKVQVSYPLWVIGAGAIDTLRKLGNPSGGLPFTIVFNADGSINRKILGEIQPDDLDQTLSGLKA</sequence>
<evidence type="ECO:0000259" key="4">
    <source>
        <dbReference type="PROSITE" id="PS51352"/>
    </source>
</evidence>
<dbReference type="InterPro" id="IPR013740">
    <property type="entry name" value="Redoxin"/>
</dbReference>
<dbReference type="InterPro" id="IPR036249">
    <property type="entry name" value="Thioredoxin-like_sf"/>
</dbReference>
<dbReference type="PROSITE" id="PS51352">
    <property type="entry name" value="THIOREDOXIN_2"/>
    <property type="match status" value="1"/>
</dbReference>
<reference evidence="5 6" key="1">
    <citation type="submission" date="2016-09" db="EMBL/GenBank/DDBJ databases">
        <title>Phylogenomics of Achromobacter.</title>
        <authorList>
            <person name="Jeukens J."/>
            <person name="Freschi L."/>
            <person name="Vincent A.T."/>
            <person name="Emond-Rheault J.-G."/>
            <person name="Kukavica-Ibrulj I."/>
            <person name="Charette S.J."/>
            <person name="Levesque R.C."/>
        </authorList>
    </citation>
    <scope>NUCLEOTIDE SEQUENCE [LARGE SCALE GENOMIC DNA]</scope>
    <source>
        <strain evidence="5 6">AUS488</strain>
    </source>
</reference>
<organism evidence="5 6">
    <name type="scientific">Alcaligenes xylosoxydans xylosoxydans</name>
    <name type="common">Achromobacter xylosoxidans</name>
    <dbReference type="NCBI Taxonomy" id="85698"/>
    <lineage>
        <taxon>Bacteria</taxon>
        <taxon>Pseudomonadati</taxon>
        <taxon>Pseudomonadota</taxon>
        <taxon>Betaproteobacteria</taxon>
        <taxon>Burkholderiales</taxon>
        <taxon>Alcaligenaceae</taxon>
        <taxon>Achromobacter</taxon>
    </lineage>
</organism>
<evidence type="ECO:0000313" key="5">
    <source>
        <dbReference type="EMBL" id="OMG82072.1"/>
    </source>
</evidence>
<dbReference type="AlphaFoldDB" id="A0A1R1JPN2"/>
<dbReference type="CDD" id="cd02966">
    <property type="entry name" value="TlpA_like_family"/>
    <property type="match status" value="1"/>
</dbReference>
<evidence type="ECO:0000256" key="3">
    <source>
        <dbReference type="ARBA" id="ARBA00023284"/>
    </source>
</evidence>
<dbReference type="GO" id="GO:0030313">
    <property type="term" value="C:cell envelope"/>
    <property type="evidence" value="ECO:0007669"/>
    <property type="project" value="UniProtKB-SubCell"/>
</dbReference>
<name>A0A1R1JPN2_ALCXX</name>
<dbReference type="Pfam" id="PF08534">
    <property type="entry name" value="Redoxin"/>
    <property type="match status" value="1"/>
</dbReference>
<dbReference type="EMBL" id="MJMN01000027">
    <property type="protein sequence ID" value="OMG82072.1"/>
    <property type="molecule type" value="Genomic_DNA"/>
</dbReference>
<evidence type="ECO:0000256" key="2">
    <source>
        <dbReference type="ARBA" id="ARBA00022748"/>
    </source>
</evidence>
<keyword evidence="3" id="KW-0676">Redox-active center</keyword>
<comment type="subcellular location">
    <subcellularLocation>
        <location evidence="1">Cell envelope</location>
    </subcellularLocation>
</comment>
<keyword evidence="2" id="KW-0201">Cytochrome c-type biogenesis</keyword>
<dbReference type="GO" id="GO:0017004">
    <property type="term" value="P:cytochrome complex assembly"/>
    <property type="evidence" value="ECO:0007669"/>
    <property type="project" value="UniProtKB-KW"/>
</dbReference>
<dbReference type="InterPro" id="IPR017937">
    <property type="entry name" value="Thioredoxin_CS"/>
</dbReference>
<comment type="caution">
    <text evidence="5">The sequence shown here is derived from an EMBL/GenBank/DDBJ whole genome shotgun (WGS) entry which is preliminary data.</text>
</comment>
<evidence type="ECO:0000313" key="6">
    <source>
        <dbReference type="Proteomes" id="UP000187251"/>
    </source>
</evidence>
<dbReference type="SUPFAM" id="SSF52833">
    <property type="entry name" value="Thioredoxin-like"/>
    <property type="match status" value="1"/>
</dbReference>
<dbReference type="GO" id="GO:0015036">
    <property type="term" value="F:disulfide oxidoreductase activity"/>
    <property type="evidence" value="ECO:0007669"/>
    <property type="project" value="UniProtKB-ARBA"/>
</dbReference>
<dbReference type="InterPro" id="IPR013766">
    <property type="entry name" value="Thioredoxin_domain"/>
</dbReference>
<dbReference type="RefSeq" id="WP_076414073.1">
    <property type="nucleotide sequence ID" value="NZ_AP028040.1"/>
</dbReference>
<dbReference type="OrthoDB" id="9811352at2"/>
<dbReference type="PANTHER" id="PTHR42852">
    <property type="entry name" value="THIOL:DISULFIDE INTERCHANGE PROTEIN DSBE"/>
    <property type="match status" value="1"/>
</dbReference>
<evidence type="ECO:0000256" key="1">
    <source>
        <dbReference type="ARBA" id="ARBA00004196"/>
    </source>
</evidence>
<feature type="domain" description="Thioredoxin" evidence="4">
    <location>
        <begin position="22"/>
        <end position="176"/>
    </location>
</feature>
<dbReference type="Gene3D" id="3.40.30.10">
    <property type="entry name" value="Glutaredoxin"/>
    <property type="match status" value="1"/>
</dbReference>